<evidence type="ECO:0000313" key="1">
    <source>
        <dbReference type="EMBL" id="KAH9378568.1"/>
    </source>
</evidence>
<name>A0A9J6GV69_HAELO</name>
<dbReference type="VEuPathDB" id="VectorBase:HLOH_043503"/>
<dbReference type="Proteomes" id="UP000821853">
    <property type="component" value="Unassembled WGS sequence"/>
</dbReference>
<sequence>MNPAFHQESRLARAEALHKAHASHPTTLYEDAAEYYDHAACVAAVVNSQGDSVASRLTLKLVKTLLPLK</sequence>
<protein>
    <submittedName>
        <fullName evidence="1">Uncharacterized protein</fullName>
    </submittedName>
</protein>
<dbReference type="AlphaFoldDB" id="A0A9J6GV69"/>
<organism evidence="1 2">
    <name type="scientific">Haemaphysalis longicornis</name>
    <name type="common">Bush tick</name>
    <dbReference type="NCBI Taxonomy" id="44386"/>
    <lineage>
        <taxon>Eukaryota</taxon>
        <taxon>Metazoa</taxon>
        <taxon>Ecdysozoa</taxon>
        <taxon>Arthropoda</taxon>
        <taxon>Chelicerata</taxon>
        <taxon>Arachnida</taxon>
        <taxon>Acari</taxon>
        <taxon>Parasitiformes</taxon>
        <taxon>Ixodida</taxon>
        <taxon>Ixodoidea</taxon>
        <taxon>Ixodidae</taxon>
        <taxon>Haemaphysalinae</taxon>
        <taxon>Haemaphysalis</taxon>
    </lineage>
</organism>
<proteinExistence type="predicted"/>
<evidence type="ECO:0000313" key="2">
    <source>
        <dbReference type="Proteomes" id="UP000821853"/>
    </source>
</evidence>
<accession>A0A9J6GV69</accession>
<keyword evidence="2" id="KW-1185">Reference proteome</keyword>
<comment type="caution">
    <text evidence="1">The sequence shown here is derived from an EMBL/GenBank/DDBJ whole genome shotgun (WGS) entry which is preliminary data.</text>
</comment>
<reference evidence="1 2" key="1">
    <citation type="journal article" date="2020" name="Cell">
        <title>Large-Scale Comparative Analyses of Tick Genomes Elucidate Their Genetic Diversity and Vector Capacities.</title>
        <authorList>
            <consortium name="Tick Genome and Microbiome Consortium (TIGMIC)"/>
            <person name="Jia N."/>
            <person name="Wang J."/>
            <person name="Shi W."/>
            <person name="Du L."/>
            <person name="Sun Y."/>
            <person name="Zhan W."/>
            <person name="Jiang J.F."/>
            <person name="Wang Q."/>
            <person name="Zhang B."/>
            <person name="Ji P."/>
            <person name="Bell-Sakyi L."/>
            <person name="Cui X.M."/>
            <person name="Yuan T.T."/>
            <person name="Jiang B.G."/>
            <person name="Yang W.F."/>
            <person name="Lam T.T."/>
            <person name="Chang Q.C."/>
            <person name="Ding S.J."/>
            <person name="Wang X.J."/>
            <person name="Zhu J.G."/>
            <person name="Ruan X.D."/>
            <person name="Zhao L."/>
            <person name="Wei J.T."/>
            <person name="Ye R.Z."/>
            <person name="Que T.C."/>
            <person name="Du C.H."/>
            <person name="Zhou Y.H."/>
            <person name="Cheng J.X."/>
            <person name="Dai P.F."/>
            <person name="Guo W.B."/>
            <person name="Han X.H."/>
            <person name="Huang E.J."/>
            <person name="Li L.F."/>
            <person name="Wei W."/>
            <person name="Gao Y.C."/>
            <person name="Liu J.Z."/>
            <person name="Shao H.Z."/>
            <person name="Wang X."/>
            <person name="Wang C.C."/>
            <person name="Yang T.C."/>
            <person name="Huo Q.B."/>
            <person name="Li W."/>
            <person name="Chen H.Y."/>
            <person name="Chen S.E."/>
            <person name="Zhou L.G."/>
            <person name="Ni X.B."/>
            <person name="Tian J.H."/>
            <person name="Sheng Y."/>
            <person name="Liu T."/>
            <person name="Pan Y.S."/>
            <person name="Xia L.Y."/>
            <person name="Li J."/>
            <person name="Zhao F."/>
            <person name="Cao W.C."/>
        </authorList>
    </citation>
    <scope>NUCLEOTIDE SEQUENCE [LARGE SCALE GENOMIC DNA]</scope>
    <source>
        <strain evidence="1">HaeL-2018</strain>
    </source>
</reference>
<gene>
    <name evidence="1" type="ORF">HPB48_005290</name>
</gene>
<dbReference type="EMBL" id="JABSTR010000009">
    <property type="protein sequence ID" value="KAH9378568.1"/>
    <property type="molecule type" value="Genomic_DNA"/>
</dbReference>